<evidence type="ECO:0000256" key="3">
    <source>
        <dbReference type="ARBA" id="ARBA00022692"/>
    </source>
</evidence>
<gene>
    <name evidence="7" type="ORF">B9W14_10850</name>
</gene>
<feature type="transmembrane region" description="Helical" evidence="6">
    <location>
        <begin position="39"/>
        <end position="61"/>
    </location>
</feature>
<proteinExistence type="predicted"/>
<dbReference type="GO" id="GO:0015171">
    <property type="term" value="F:amino acid transmembrane transporter activity"/>
    <property type="evidence" value="ECO:0007669"/>
    <property type="project" value="TreeGrafter"/>
</dbReference>
<evidence type="ECO:0000313" key="8">
    <source>
        <dbReference type="Proteomes" id="UP000244910"/>
    </source>
</evidence>
<dbReference type="Pfam" id="PF01810">
    <property type="entry name" value="LysE"/>
    <property type="match status" value="1"/>
</dbReference>
<keyword evidence="4 6" id="KW-1133">Transmembrane helix</keyword>
<feature type="transmembrane region" description="Helical" evidence="6">
    <location>
        <begin position="145"/>
        <end position="167"/>
    </location>
</feature>
<dbReference type="PANTHER" id="PTHR30086:SF20">
    <property type="entry name" value="ARGININE EXPORTER PROTEIN ARGO-RELATED"/>
    <property type="match status" value="1"/>
</dbReference>
<evidence type="ECO:0000256" key="1">
    <source>
        <dbReference type="ARBA" id="ARBA00004651"/>
    </source>
</evidence>
<keyword evidence="5 6" id="KW-0472">Membrane</keyword>
<organism evidence="7 8">
    <name type="scientific">Clostridium drakei</name>
    <dbReference type="NCBI Taxonomy" id="332101"/>
    <lineage>
        <taxon>Bacteria</taxon>
        <taxon>Bacillati</taxon>
        <taxon>Bacillota</taxon>
        <taxon>Clostridia</taxon>
        <taxon>Eubacteriales</taxon>
        <taxon>Clostridiaceae</taxon>
        <taxon>Clostridium</taxon>
    </lineage>
</organism>
<comment type="subcellular location">
    <subcellularLocation>
        <location evidence="1">Cell membrane</location>
        <topology evidence="1">Multi-pass membrane protein</topology>
    </subcellularLocation>
</comment>
<sequence length="202" mass="22380">MIFKGFKFGMLLQFAIGPVCIFIFQIASSKGFYIAETGVLGATLIDGIFIFAAIVGISSIIEKQNIKLTLKIFGAVVLFIFGLSTILNQFNINFLPNLTIQNTSSTNNAFFHSLIITASNPLTIVFWSGIFLSKITEENIKKMDIYLFGFGALLSTMFFLTLISLAGNFANTFLSMGIIQNLNIIVGFLLIYFSIKMFLKKV</sequence>
<keyword evidence="3 6" id="KW-0812">Transmembrane</keyword>
<evidence type="ECO:0000313" key="7">
    <source>
        <dbReference type="EMBL" id="AWI04973.1"/>
    </source>
</evidence>
<dbReference type="KEGG" id="cdrk:B9W14_10850"/>
<dbReference type="AlphaFoldDB" id="A0A2U8DQE4"/>
<protein>
    <submittedName>
        <fullName evidence="7">Lysine transporter LysE</fullName>
    </submittedName>
</protein>
<dbReference type="RefSeq" id="WP_032076357.1">
    <property type="nucleotide sequence ID" value="NZ_CP020953.1"/>
</dbReference>
<name>A0A2U8DQE4_9CLOT</name>
<evidence type="ECO:0000256" key="4">
    <source>
        <dbReference type="ARBA" id="ARBA00022989"/>
    </source>
</evidence>
<evidence type="ECO:0000256" key="6">
    <source>
        <dbReference type="SAM" id="Phobius"/>
    </source>
</evidence>
<feature type="transmembrane region" description="Helical" evidence="6">
    <location>
        <begin position="173"/>
        <end position="195"/>
    </location>
</feature>
<evidence type="ECO:0000256" key="2">
    <source>
        <dbReference type="ARBA" id="ARBA00022475"/>
    </source>
</evidence>
<dbReference type="PANTHER" id="PTHR30086">
    <property type="entry name" value="ARGININE EXPORTER PROTEIN ARGO"/>
    <property type="match status" value="1"/>
</dbReference>
<evidence type="ECO:0000256" key="5">
    <source>
        <dbReference type="ARBA" id="ARBA00023136"/>
    </source>
</evidence>
<dbReference type="GO" id="GO:0005886">
    <property type="term" value="C:plasma membrane"/>
    <property type="evidence" value="ECO:0007669"/>
    <property type="project" value="UniProtKB-SubCell"/>
</dbReference>
<dbReference type="Proteomes" id="UP000244910">
    <property type="component" value="Chromosome"/>
</dbReference>
<accession>A0A2U8DQE4</accession>
<dbReference type="EMBL" id="CP020953">
    <property type="protein sequence ID" value="AWI04973.1"/>
    <property type="molecule type" value="Genomic_DNA"/>
</dbReference>
<dbReference type="InterPro" id="IPR001123">
    <property type="entry name" value="LeuE-type"/>
</dbReference>
<keyword evidence="8" id="KW-1185">Reference proteome</keyword>
<feature type="transmembrane region" description="Helical" evidence="6">
    <location>
        <begin position="68"/>
        <end position="90"/>
    </location>
</feature>
<reference evidence="8" key="1">
    <citation type="submission" date="2017-04" db="EMBL/GenBank/DDBJ databases">
        <authorList>
            <person name="Song Y."/>
            <person name="Cho B.-K."/>
        </authorList>
    </citation>
    <scope>NUCLEOTIDE SEQUENCE [LARGE SCALE GENOMIC DNA]</scope>
    <source>
        <strain evidence="8">SL1</strain>
    </source>
</reference>
<dbReference type="OrthoDB" id="7874789at2"/>
<feature type="transmembrane region" description="Helical" evidence="6">
    <location>
        <begin position="110"/>
        <end position="133"/>
    </location>
</feature>
<keyword evidence="2" id="KW-1003">Cell membrane</keyword>